<dbReference type="EMBL" id="CP116942">
    <property type="protein sequence ID" value="WCO67131.1"/>
    <property type="molecule type" value="Genomic_DNA"/>
</dbReference>
<dbReference type="SUPFAM" id="SSF56399">
    <property type="entry name" value="ADP-ribosylation"/>
    <property type="match status" value="1"/>
</dbReference>
<dbReference type="Proteomes" id="UP001216390">
    <property type="component" value="Chromosome"/>
</dbReference>
<dbReference type="RefSeq" id="WP_272736653.1">
    <property type="nucleotide sequence ID" value="NZ_CP116942.1"/>
</dbReference>
<evidence type="ECO:0000313" key="1">
    <source>
        <dbReference type="EMBL" id="WCO67131.1"/>
    </source>
</evidence>
<dbReference type="KEGG" id="ima:PO878_00135"/>
<gene>
    <name evidence="1" type="ORF">PO878_00135</name>
</gene>
<dbReference type="Gene3D" id="3.20.170.20">
    <property type="entry name" value="Protein of unknown function DUF952"/>
    <property type="match status" value="1"/>
</dbReference>
<sequence>MWEAAREGPILVPERFAEEGFVHLTIGLDRLLVPANAYYSGDPRPHVALTVAVDRLTDEVRFDVDPPIYPHLYGPLPVDAVTEVRRARRAPDGTFTGWDPPEATA</sequence>
<evidence type="ECO:0000313" key="2">
    <source>
        <dbReference type="Proteomes" id="UP001216390"/>
    </source>
</evidence>
<dbReference type="Pfam" id="PF06108">
    <property type="entry name" value="DUF952"/>
    <property type="match status" value="1"/>
</dbReference>
<dbReference type="AlphaFoldDB" id="A0AAF0BRQ8"/>
<accession>A0AAF0BRQ8</accession>
<proteinExistence type="predicted"/>
<reference evidence="1" key="1">
    <citation type="submission" date="2023-01" db="EMBL/GenBank/DDBJ databases">
        <title>The diversity of Class Acidimicrobiia in South China Sea sediment environments and the proposal of Iamia marina sp. nov., a novel species of the genus Iamia.</title>
        <authorList>
            <person name="He Y."/>
            <person name="Tian X."/>
        </authorList>
    </citation>
    <scope>NUCLEOTIDE SEQUENCE</scope>
    <source>
        <strain evidence="1">DSM 19957</strain>
    </source>
</reference>
<name>A0AAF0BRQ8_9ACTN</name>
<organism evidence="1 2">
    <name type="scientific">Iamia majanohamensis</name>
    <dbReference type="NCBI Taxonomy" id="467976"/>
    <lineage>
        <taxon>Bacteria</taxon>
        <taxon>Bacillati</taxon>
        <taxon>Actinomycetota</taxon>
        <taxon>Acidimicrobiia</taxon>
        <taxon>Acidimicrobiales</taxon>
        <taxon>Iamiaceae</taxon>
        <taxon>Iamia</taxon>
    </lineage>
</organism>
<dbReference type="InterPro" id="IPR009297">
    <property type="entry name" value="DUF952"/>
</dbReference>
<protein>
    <submittedName>
        <fullName evidence="1">DUF952 domain-containing protein</fullName>
    </submittedName>
</protein>
<keyword evidence="2" id="KW-1185">Reference proteome</keyword>